<dbReference type="Gene3D" id="3.60.21.10">
    <property type="match status" value="1"/>
</dbReference>
<dbReference type="InterPro" id="IPR051158">
    <property type="entry name" value="Metallophosphoesterase_sf"/>
</dbReference>
<sequence length="364" mass="39204">MLIAVSAIRRVDLTSSSRDFIAAVRSARSRSFSSLTGANASPPEPGRTLHDVNSWARFALGAATTGAATVAYAAGVERRRWTLREAMLPVLAPGIRPLRILHISDLHMTPVQTGKQRWVAELAALEPDVVVNTGDNLAHRRAVPSVLAALGPLLERPGLFVFGSNDYFGPLPKNPLRYFRRHEDRVHGDPLPWRDLRAALVERGWADATHTRIALDVDGVRIAAAGVDDPHLSLDCYRRIAGHPIGEPALRLGLTHSPEPRVLDGFAADRYDLVLAGHTHGGQLRVPGVGALVTNCGLDRSRARGASRWGAHTWLHVSAGLGTSPFAPIRFACPPEATLLTLVARPSKPHARWSTPASAAADVS</sequence>
<dbReference type="GO" id="GO:0009245">
    <property type="term" value="P:lipid A biosynthetic process"/>
    <property type="evidence" value="ECO:0007669"/>
    <property type="project" value="TreeGrafter"/>
</dbReference>
<evidence type="ECO:0000259" key="1">
    <source>
        <dbReference type="Pfam" id="PF00149"/>
    </source>
</evidence>
<dbReference type="SUPFAM" id="SSF56300">
    <property type="entry name" value="Metallo-dependent phosphatases"/>
    <property type="match status" value="1"/>
</dbReference>
<dbReference type="GO" id="GO:0016020">
    <property type="term" value="C:membrane"/>
    <property type="evidence" value="ECO:0007669"/>
    <property type="project" value="GOC"/>
</dbReference>
<dbReference type="InterPro" id="IPR029052">
    <property type="entry name" value="Metallo-depent_PP-like"/>
</dbReference>
<dbReference type="PANTHER" id="PTHR31302:SF20">
    <property type="entry name" value="CONSERVED PROTEIN"/>
    <property type="match status" value="1"/>
</dbReference>
<feature type="domain" description="Calcineurin-like phosphoesterase" evidence="1">
    <location>
        <begin position="98"/>
        <end position="281"/>
    </location>
</feature>
<keyword evidence="3" id="KW-1185">Reference proteome</keyword>
<protein>
    <submittedName>
        <fullName evidence="2">Metallophosphoesterase</fullName>
    </submittedName>
</protein>
<dbReference type="AlphaFoldDB" id="A0A511D0E3"/>
<dbReference type="Pfam" id="PF00149">
    <property type="entry name" value="Metallophos"/>
    <property type="match status" value="1"/>
</dbReference>
<proteinExistence type="predicted"/>
<reference evidence="2 3" key="1">
    <citation type="submission" date="2019-07" db="EMBL/GenBank/DDBJ databases">
        <title>Whole genome shotgun sequence of Pseudonocardia asaccharolytica NBRC 16224.</title>
        <authorList>
            <person name="Hosoyama A."/>
            <person name="Uohara A."/>
            <person name="Ohji S."/>
            <person name="Ichikawa N."/>
        </authorList>
    </citation>
    <scope>NUCLEOTIDE SEQUENCE [LARGE SCALE GENOMIC DNA]</scope>
    <source>
        <strain evidence="2 3">NBRC 16224</strain>
    </source>
</reference>
<dbReference type="InterPro" id="IPR004843">
    <property type="entry name" value="Calcineurin-like_PHP"/>
</dbReference>
<name>A0A511D0E3_9PSEU</name>
<evidence type="ECO:0000313" key="2">
    <source>
        <dbReference type="EMBL" id="GEL18260.1"/>
    </source>
</evidence>
<gene>
    <name evidence="2" type="ORF">PA7_20970</name>
</gene>
<dbReference type="Proteomes" id="UP000321328">
    <property type="component" value="Unassembled WGS sequence"/>
</dbReference>
<organism evidence="2 3">
    <name type="scientific">Pseudonocardia asaccharolytica DSM 44247 = NBRC 16224</name>
    <dbReference type="NCBI Taxonomy" id="1123024"/>
    <lineage>
        <taxon>Bacteria</taxon>
        <taxon>Bacillati</taxon>
        <taxon>Actinomycetota</taxon>
        <taxon>Actinomycetes</taxon>
        <taxon>Pseudonocardiales</taxon>
        <taxon>Pseudonocardiaceae</taxon>
        <taxon>Pseudonocardia</taxon>
    </lineage>
</organism>
<comment type="caution">
    <text evidence="2">The sequence shown here is derived from an EMBL/GenBank/DDBJ whole genome shotgun (WGS) entry which is preliminary data.</text>
</comment>
<evidence type="ECO:0000313" key="3">
    <source>
        <dbReference type="Proteomes" id="UP000321328"/>
    </source>
</evidence>
<accession>A0A511D0E3</accession>
<dbReference type="PANTHER" id="PTHR31302">
    <property type="entry name" value="TRANSMEMBRANE PROTEIN WITH METALLOPHOSPHOESTERASE DOMAIN-RELATED"/>
    <property type="match status" value="1"/>
</dbReference>
<dbReference type="EMBL" id="BJVI01000017">
    <property type="protein sequence ID" value="GEL18260.1"/>
    <property type="molecule type" value="Genomic_DNA"/>
</dbReference>
<dbReference type="STRING" id="1123024.GCA_000423625_03850"/>
<dbReference type="GO" id="GO:0008758">
    <property type="term" value="F:UDP-2,3-diacylglucosamine hydrolase activity"/>
    <property type="evidence" value="ECO:0007669"/>
    <property type="project" value="TreeGrafter"/>
</dbReference>